<dbReference type="RefSeq" id="WP_147210238.1">
    <property type="nucleotide sequence ID" value="NZ_BJYM01000007.1"/>
</dbReference>
<name>A0A511ZIH1_9BACI</name>
<evidence type="ECO:0000313" key="3">
    <source>
        <dbReference type="Proteomes" id="UP000321558"/>
    </source>
</evidence>
<evidence type="ECO:0000256" key="1">
    <source>
        <dbReference type="SAM" id="MobiDB-lite"/>
    </source>
</evidence>
<proteinExistence type="predicted"/>
<evidence type="ECO:0000313" key="2">
    <source>
        <dbReference type="EMBL" id="GEN87248.1"/>
    </source>
</evidence>
<evidence type="ECO:0008006" key="4">
    <source>
        <dbReference type="Google" id="ProtNLM"/>
    </source>
</evidence>
<organism evidence="2 3">
    <name type="scientific">Oceanobacillus sojae</name>
    <dbReference type="NCBI Taxonomy" id="582851"/>
    <lineage>
        <taxon>Bacteria</taxon>
        <taxon>Bacillati</taxon>
        <taxon>Bacillota</taxon>
        <taxon>Bacilli</taxon>
        <taxon>Bacillales</taxon>
        <taxon>Bacillaceae</taxon>
        <taxon>Oceanobacillus</taxon>
    </lineage>
</organism>
<sequence>MAYLTFEEFEKLTSKDIGEEAFKALLPKASAILDNITNHFYIHVDIEKDNTWRVDKFKEALVAQIEYFHVLGATSYEEINNSPQSFTAGRTSVTNPSRYSSTGQNETKPLTAEDVYIYLEGTGLLNRAVMVW</sequence>
<dbReference type="AlphaFoldDB" id="A0A511ZIH1"/>
<gene>
    <name evidence="2" type="ORF">OSO01_19870</name>
</gene>
<keyword evidence="3" id="KW-1185">Reference proteome</keyword>
<dbReference type="OrthoDB" id="2048198at2"/>
<comment type="caution">
    <text evidence="2">The sequence shown here is derived from an EMBL/GenBank/DDBJ whole genome shotgun (WGS) entry which is preliminary data.</text>
</comment>
<feature type="region of interest" description="Disordered" evidence="1">
    <location>
        <begin position="84"/>
        <end position="106"/>
    </location>
</feature>
<accession>A0A511ZIH1</accession>
<reference evidence="2 3" key="1">
    <citation type="submission" date="2019-07" db="EMBL/GenBank/DDBJ databases">
        <title>Whole genome shotgun sequence of Oceanobacillus sojae NBRC 105379.</title>
        <authorList>
            <person name="Hosoyama A."/>
            <person name="Uohara A."/>
            <person name="Ohji S."/>
            <person name="Ichikawa N."/>
        </authorList>
    </citation>
    <scope>NUCLEOTIDE SEQUENCE [LARGE SCALE GENOMIC DNA]</scope>
    <source>
        <strain evidence="2 3">NBRC 105379</strain>
    </source>
</reference>
<dbReference type="EMBL" id="BJYM01000007">
    <property type="protein sequence ID" value="GEN87248.1"/>
    <property type="molecule type" value="Genomic_DNA"/>
</dbReference>
<dbReference type="Proteomes" id="UP000321558">
    <property type="component" value="Unassembled WGS sequence"/>
</dbReference>
<protein>
    <recommendedName>
        <fullName evidence="4">Protein gp8</fullName>
    </recommendedName>
</protein>